<accession>A0A9K3LQ24</accession>
<evidence type="ECO:0000313" key="1">
    <source>
        <dbReference type="EMBL" id="KAG7366470.1"/>
    </source>
</evidence>
<dbReference type="Proteomes" id="UP000693970">
    <property type="component" value="Unassembled WGS sequence"/>
</dbReference>
<dbReference type="EMBL" id="JAGRRH010000007">
    <property type="protein sequence ID" value="KAG7366470.1"/>
    <property type="molecule type" value="Genomic_DNA"/>
</dbReference>
<organism evidence="1 2">
    <name type="scientific">Nitzschia inconspicua</name>
    <dbReference type="NCBI Taxonomy" id="303405"/>
    <lineage>
        <taxon>Eukaryota</taxon>
        <taxon>Sar</taxon>
        <taxon>Stramenopiles</taxon>
        <taxon>Ochrophyta</taxon>
        <taxon>Bacillariophyta</taxon>
        <taxon>Bacillariophyceae</taxon>
        <taxon>Bacillariophycidae</taxon>
        <taxon>Bacillariales</taxon>
        <taxon>Bacillariaceae</taxon>
        <taxon>Nitzschia</taxon>
    </lineage>
</organism>
<reference evidence="1" key="2">
    <citation type="submission" date="2021-04" db="EMBL/GenBank/DDBJ databases">
        <authorList>
            <person name="Podell S."/>
        </authorList>
    </citation>
    <scope>NUCLEOTIDE SEQUENCE</scope>
    <source>
        <strain evidence="1">Hildebrandi</strain>
    </source>
</reference>
<gene>
    <name evidence="1" type="ORF">IV203_029140</name>
</gene>
<dbReference type="AlphaFoldDB" id="A0A9K3LQ24"/>
<protein>
    <submittedName>
        <fullName evidence="1">Uncharacterized protein</fullName>
    </submittedName>
</protein>
<evidence type="ECO:0000313" key="2">
    <source>
        <dbReference type="Proteomes" id="UP000693970"/>
    </source>
</evidence>
<proteinExistence type="predicted"/>
<comment type="caution">
    <text evidence="1">The sequence shown here is derived from an EMBL/GenBank/DDBJ whole genome shotgun (WGS) entry which is preliminary data.</text>
</comment>
<reference evidence="1" key="1">
    <citation type="journal article" date="2021" name="Sci. Rep.">
        <title>Diploid genomic architecture of Nitzschia inconspicua, an elite biomass production diatom.</title>
        <authorList>
            <person name="Oliver A."/>
            <person name="Podell S."/>
            <person name="Pinowska A."/>
            <person name="Traller J.C."/>
            <person name="Smith S.R."/>
            <person name="McClure R."/>
            <person name="Beliaev A."/>
            <person name="Bohutskyi P."/>
            <person name="Hill E.A."/>
            <person name="Rabines A."/>
            <person name="Zheng H."/>
            <person name="Allen L.Z."/>
            <person name="Kuo A."/>
            <person name="Grigoriev I.V."/>
            <person name="Allen A.E."/>
            <person name="Hazlebeck D."/>
            <person name="Allen E.E."/>
        </authorList>
    </citation>
    <scope>NUCLEOTIDE SEQUENCE</scope>
    <source>
        <strain evidence="1">Hildebrandi</strain>
    </source>
</reference>
<dbReference type="OrthoDB" id="53996at2759"/>
<keyword evidence="2" id="KW-1185">Reference proteome</keyword>
<sequence>MVTDLSECSRRFGSSAKTKILEGVALESISMKNQFTNRIANFVRARYGWGDGHLRDVTLRIRSVEVVSETAGADLSPVAVPLPVPSPVSGPAVAPALSPPTPVAAATLPPTPAPATAPAVALQSPPSFQLPLLVELESHGAVSMTSGPVFDGETSPLSARAGCPQNSIAGCWSMTLWKNLMSIWFKRLILQNTFVLMNR</sequence>
<name>A0A9K3LQ24_9STRA</name>